<protein>
    <submittedName>
        <fullName evidence="1">Uncharacterized protein</fullName>
    </submittedName>
</protein>
<reference evidence="1 2" key="2">
    <citation type="submission" date="2007-06" db="EMBL/GenBank/DDBJ databases">
        <title>Draft genome sequence of Ruminococcus gnavus (ATCC 29149).</title>
        <authorList>
            <person name="Sudarsanam P."/>
            <person name="Ley R."/>
            <person name="Guruge J."/>
            <person name="Turnbaugh P.J."/>
            <person name="Mahowald M."/>
            <person name="Liep D."/>
            <person name="Gordon J."/>
        </authorList>
    </citation>
    <scope>NUCLEOTIDE SEQUENCE [LARGE SCALE GENOMIC DNA]</scope>
    <source>
        <strain evidence="1 2">ATCC 29149</strain>
    </source>
</reference>
<proteinExistence type="predicted"/>
<sequence length="35" mass="4422">MKIICQNKMDYRHEHIQQMISEARKLFKQERQECK</sequence>
<gene>
    <name evidence="1" type="ORF">RUMGNA_01621</name>
</gene>
<comment type="caution">
    <text evidence="1">The sequence shown here is derived from an EMBL/GenBank/DDBJ whole genome shotgun (WGS) entry which is preliminary data.</text>
</comment>
<accession>A7B245</accession>
<dbReference type="AlphaFoldDB" id="A7B245"/>
<reference evidence="1 2" key="1">
    <citation type="submission" date="2007-04" db="EMBL/GenBank/DDBJ databases">
        <authorList>
            <person name="Fulton L."/>
            <person name="Clifton S."/>
            <person name="Fulton B."/>
            <person name="Xu J."/>
            <person name="Minx P."/>
            <person name="Pepin K.H."/>
            <person name="Johnson M."/>
            <person name="Thiruvilangam P."/>
            <person name="Bhonagiri V."/>
            <person name="Nash W.E."/>
            <person name="Mardis E.R."/>
            <person name="Wilson R.K."/>
        </authorList>
    </citation>
    <scope>NUCLEOTIDE SEQUENCE [LARGE SCALE GENOMIC DNA]</scope>
    <source>
        <strain evidence="1 2">ATCC 29149</strain>
    </source>
</reference>
<dbReference type="Proteomes" id="UP000004410">
    <property type="component" value="Unassembled WGS sequence"/>
</dbReference>
<dbReference type="PaxDb" id="411470-RUMGNA_01621"/>
<evidence type="ECO:0000313" key="2">
    <source>
        <dbReference type="Proteomes" id="UP000004410"/>
    </source>
</evidence>
<organism evidence="1 2">
    <name type="scientific">Mediterraneibacter gnavus (strain ATCC 29149 / DSM 114966 / JCM 6515 / VPI C7-9)</name>
    <name type="common">Ruminococcus gnavus</name>
    <dbReference type="NCBI Taxonomy" id="411470"/>
    <lineage>
        <taxon>Bacteria</taxon>
        <taxon>Bacillati</taxon>
        <taxon>Bacillota</taxon>
        <taxon>Clostridia</taxon>
        <taxon>Lachnospirales</taxon>
        <taxon>Lachnospiraceae</taxon>
        <taxon>Mediterraneibacter</taxon>
    </lineage>
</organism>
<name>A7B245_MEDG7</name>
<evidence type="ECO:0000313" key="1">
    <source>
        <dbReference type="EMBL" id="EDN78316.1"/>
    </source>
</evidence>
<dbReference type="EMBL" id="AAYG02000011">
    <property type="protein sequence ID" value="EDN78316.1"/>
    <property type="molecule type" value="Genomic_DNA"/>
</dbReference>